<evidence type="ECO:0000313" key="2">
    <source>
        <dbReference type="Proteomes" id="UP001227268"/>
    </source>
</evidence>
<evidence type="ECO:0000313" key="1">
    <source>
        <dbReference type="EMBL" id="KAJ9099749.1"/>
    </source>
</evidence>
<reference evidence="1" key="1">
    <citation type="submission" date="2023-04" db="EMBL/GenBank/DDBJ databases">
        <title>Draft Genome sequencing of Naganishia species isolated from polar environments using Oxford Nanopore Technology.</title>
        <authorList>
            <person name="Leo P."/>
            <person name="Venkateswaran K."/>
        </authorList>
    </citation>
    <scope>NUCLEOTIDE SEQUENCE</scope>
    <source>
        <strain evidence="1">MNA-CCFEE 5423</strain>
    </source>
</reference>
<proteinExistence type="predicted"/>
<dbReference type="EMBL" id="JASBWT010000012">
    <property type="protein sequence ID" value="KAJ9099749.1"/>
    <property type="molecule type" value="Genomic_DNA"/>
</dbReference>
<organism evidence="1 2">
    <name type="scientific">Naganishia friedmannii</name>
    <dbReference type="NCBI Taxonomy" id="89922"/>
    <lineage>
        <taxon>Eukaryota</taxon>
        <taxon>Fungi</taxon>
        <taxon>Dikarya</taxon>
        <taxon>Basidiomycota</taxon>
        <taxon>Agaricomycotina</taxon>
        <taxon>Tremellomycetes</taxon>
        <taxon>Filobasidiales</taxon>
        <taxon>Filobasidiaceae</taxon>
        <taxon>Naganishia</taxon>
    </lineage>
</organism>
<protein>
    <submittedName>
        <fullName evidence="1">Uncharacterized protein</fullName>
    </submittedName>
</protein>
<dbReference type="Proteomes" id="UP001227268">
    <property type="component" value="Unassembled WGS sequence"/>
</dbReference>
<gene>
    <name evidence="1" type="ORF">QFC21_003747</name>
</gene>
<sequence length="582" mass="64760">MDKWFDKSVELRVRTEGSLEEYGSNRSVEWTVDGHALYVSVPRINIDVPHILKSFPPGAGQGEVHDMAPEAIMTSTNIPELRFRNGGVVRLNGSVHSIAAIGGTGLPTAKKGLLIAIDDTGSPADDVQSRTRPFRGLLRLPSKIPEALVWKGTRAQPLPPYGWPYLDMDGEDQVDIDKWSWQEVGIDLAENEGPSDSDLATEVSLMQNLIPADIAHFQATKVTLLYTAITTLGNAFLVFPSTAHQDDQPWWDRKTPINRNSSWNSVQVYSVNPETTDEEMREKVTAIGVNQPFGLCTVGTSRGLLITVKIDHQHAITAAWTREYHDDQDIRDKMDLPIRSLQWTSDGYALAVQSPGKWALYSPFGDLISCDRKSPTEMQNGERQPEESTVDLLPKVSGLVRPAWLPGNHGLMMLHSDESPLGLGVEIVPFAKSSTTMQQDHFCRYRSLLLHDEIRVFRGADYPAEDLLQTSIDLFETVKVPLAYIIHQWPIRYTAISEDGKLLACAGRNGLTHYSFSSGRWKLFSEIAEEASFTVRGGLVWFHHVLIVAVHSNGHSERSGPGSQKYIAYRTDTAHGSLNELD</sequence>
<keyword evidence="2" id="KW-1185">Reference proteome</keyword>
<name>A0ACC2VL80_9TREE</name>
<accession>A0ACC2VL80</accession>
<comment type="caution">
    <text evidence="1">The sequence shown here is derived from an EMBL/GenBank/DDBJ whole genome shotgun (WGS) entry which is preliminary data.</text>
</comment>